<accession>A0A8C2SBC3</accession>
<dbReference type="GO" id="GO:0005730">
    <property type="term" value="C:nucleolus"/>
    <property type="evidence" value="ECO:0007669"/>
    <property type="project" value="UniProtKB-SubCell"/>
</dbReference>
<keyword evidence="4 9" id="KW-0805">Transcription regulation</keyword>
<evidence type="ECO:0000256" key="5">
    <source>
        <dbReference type="ARBA" id="ARBA00023054"/>
    </source>
</evidence>
<keyword evidence="7 9" id="KW-0539">Nucleus</keyword>
<evidence type="ECO:0000256" key="10">
    <source>
        <dbReference type="SAM" id="MobiDB-lite"/>
    </source>
</evidence>
<comment type="similarity">
    <text evidence="1 9">Belongs to the EAF6 family.</text>
</comment>
<comment type="subcellular location">
    <subcellularLocation>
        <location evidence="9">Nucleus</location>
        <location evidence="9">Nucleolus</location>
    </subcellularLocation>
    <subcellularLocation>
        <location evidence="9">Chromosome</location>
        <location evidence="9">Centromere</location>
        <location evidence="9">Kinetochore</location>
    </subcellularLocation>
</comment>
<evidence type="ECO:0000256" key="9">
    <source>
        <dbReference type="RuleBase" id="RU368022"/>
    </source>
</evidence>
<proteinExistence type="inferred from homology"/>
<dbReference type="PANTHER" id="PTHR13476">
    <property type="entry name" value="CHROMATIN MODIFICATION-RELATED PROTEIN MEAF6"/>
    <property type="match status" value="1"/>
</dbReference>
<feature type="region of interest" description="Disordered" evidence="10">
    <location>
        <begin position="152"/>
        <end position="227"/>
    </location>
</feature>
<organism evidence="11">
    <name type="scientific">Capra hircus</name>
    <name type="common">Goat</name>
    <dbReference type="NCBI Taxonomy" id="9925"/>
    <lineage>
        <taxon>Eukaryota</taxon>
        <taxon>Metazoa</taxon>
        <taxon>Chordata</taxon>
        <taxon>Craniata</taxon>
        <taxon>Vertebrata</taxon>
        <taxon>Euteleostomi</taxon>
        <taxon>Mammalia</taxon>
        <taxon>Eutheria</taxon>
        <taxon>Laurasiatheria</taxon>
        <taxon>Artiodactyla</taxon>
        <taxon>Ruminantia</taxon>
        <taxon>Pecora</taxon>
        <taxon>Bovidae</taxon>
        <taxon>Caprinae</taxon>
        <taxon>Capra</taxon>
    </lineage>
</organism>
<feature type="compositionally biased region" description="Polar residues" evidence="10">
    <location>
        <begin position="163"/>
        <end position="172"/>
    </location>
</feature>
<name>A0A8C2SBC3_CAPHI</name>
<evidence type="ECO:0000256" key="2">
    <source>
        <dbReference type="ARBA" id="ARBA00019141"/>
    </source>
</evidence>
<keyword evidence="9" id="KW-0137">Centromere</keyword>
<dbReference type="Pfam" id="PF09340">
    <property type="entry name" value="NuA4"/>
    <property type="match status" value="1"/>
</dbReference>
<dbReference type="GO" id="GO:0000776">
    <property type="term" value="C:kinetochore"/>
    <property type="evidence" value="ECO:0007669"/>
    <property type="project" value="UniProtKB-UniRule"/>
</dbReference>
<dbReference type="Ensembl" id="ENSCHIT00010056951.1">
    <property type="protein sequence ID" value="ENSCHIP00010040850.1"/>
    <property type="gene ID" value="ENSCHIG00010029964.1"/>
</dbReference>
<sequence>MSPKMRAWMNEGGGRQKKTDLRALLESSPEDLVLDRIKGVKKGEAGTKVSDSSNSADTKSHSLMRLPRSLILDTETLANLERQIYAFEGSYLEDTQMYGNIIRGWDRYLTNQKNSNSKNDRRNRKFKEAERLFSKSSVTSAAAVSALAGVQDQLIEKREPGSGTESDTSPDFHNQENEPNQEDPEDLDGSVQGVKPQKAASSTSTGSHHSSHKKRKNKNRHRWVLYH</sequence>
<keyword evidence="9" id="KW-0995">Kinetochore</keyword>
<evidence type="ECO:0000256" key="4">
    <source>
        <dbReference type="ARBA" id="ARBA00023015"/>
    </source>
</evidence>
<keyword evidence="6 9" id="KW-0804">Transcription</keyword>
<comment type="subunit">
    <text evidence="9">Component of the NuA4 histone acetyltransferase complex. Component of the hbo1 complex. Component of the moz/morf complex.</text>
</comment>
<keyword evidence="3 9" id="KW-0156">Chromatin regulator</keyword>
<comment type="function">
    <text evidence="8 9">Component of the NuA4 histone acetyltransferase complex which is involved in transcriptional activation of select genes principally by acetylation of nucleosomal histone H4 and H2A. This modification may both alter nucleosome - DNA interactions and promote interaction of the modified histones with other proteins which positively regulate transcription. Component of HBO1 complexes, which specifically mediate acetylation of histone H3 at 'Lys-14' (H3K14ac), and have reduced activity toward histone H4. Component of the MOZ/MORF complex which has a histone H3 acetyltransferase activity.</text>
</comment>
<evidence type="ECO:0000256" key="3">
    <source>
        <dbReference type="ARBA" id="ARBA00022853"/>
    </source>
</evidence>
<evidence type="ECO:0000256" key="1">
    <source>
        <dbReference type="ARBA" id="ARBA00010916"/>
    </source>
</evidence>
<evidence type="ECO:0000256" key="8">
    <source>
        <dbReference type="ARBA" id="ARBA00046129"/>
    </source>
</evidence>
<feature type="compositionally biased region" description="Acidic residues" evidence="10">
    <location>
        <begin position="179"/>
        <end position="188"/>
    </location>
</feature>
<keyword evidence="5" id="KW-0175">Coiled coil</keyword>
<protein>
    <recommendedName>
        <fullName evidence="2 9">Chromatin modification-related protein MEAF6</fullName>
    </recommendedName>
</protein>
<keyword evidence="9" id="KW-0010">Activator</keyword>
<dbReference type="AlphaFoldDB" id="A0A8C2SBC3"/>
<feature type="compositionally biased region" description="Basic residues" evidence="10">
    <location>
        <begin position="209"/>
        <end position="227"/>
    </location>
</feature>
<evidence type="ECO:0000313" key="11">
    <source>
        <dbReference type="Ensembl" id="ENSCHIP00010040850.1"/>
    </source>
</evidence>
<keyword evidence="9" id="KW-0158">Chromosome</keyword>
<evidence type="ECO:0000256" key="7">
    <source>
        <dbReference type="ARBA" id="ARBA00023242"/>
    </source>
</evidence>
<feature type="compositionally biased region" description="Low complexity" evidence="10">
    <location>
        <begin position="198"/>
        <end position="208"/>
    </location>
</feature>
<dbReference type="GO" id="GO:0070776">
    <property type="term" value="C:MOZ/MORF histone acetyltransferase complex"/>
    <property type="evidence" value="ECO:0007669"/>
    <property type="project" value="UniProtKB-UniRule"/>
</dbReference>
<evidence type="ECO:0000256" key="6">
    <source>
        <dbReference type="ARBA" id="ARBA00023163"/>
    </source>
</evidence>
<reference evidence="11" key="1">
    <citation type="submission" date="2019-03" db="EMBL/GenBank/DDBJ databases">
        <title>Genome sequencing and reference-guided assembly of Black Bengal Goat (Capra hircus).</title>
        <authorList>
            <person name="Siddiki A.Z."/>
            <person name="Baten A."/>
            <person name="Billah M."/>
            <person name="Alam M.A.U."/>
            <person name="Shawrob K.S.M."/>
            <person name="Saha S."/>
            <person name="Chowdhury M."/>
            <person name="Rahman A.H."/>
            <person name="Stear M."/>
            <person name="Miah G."/>
            <person name="Das G.B."/>
            <person name="Hossain M.M."/>
            <person name="Kumkum M."/>
            <person name="Islam M.S."/>
            <person name="Mollah A.M."/>
            <person name="Ahsan A."/>
            <person name="Tusar F."/>
            <person name="Khan M.K.I."/>
        </authorList>
    </citation>
    <scope>NUCLEOTIDE SEQUENCE [LARGE SCALE GENOMIC DNA]</scope>
</reference>
<reference evidence="11" key="2">
    <citation type="submission" date="2025-08" db="UniProtKB">
        <authorList>
            <consortium name="Ensembl"/>
        </authorList>
    </citation>
    <scope>IDENTIFICATION</scope>
</reference>
<dbReference type="InterPro" id="IPR015418">
    <property type="entry name" value="Eaf6"/>
</dbReference>
<dbReference type="GO" id="GO:0035267">
    <property type="term" value="C:NuA4 histone acetyltransferase complex"/>
    <property type="evidence" value="ECO:0007669"/>
    <property type="project" value="UniProtKB-UniRule"/>
</dbReference>
<dbReference type="GO" id="GO:0006325">
    <property type="term" value="P:chromatin organization"/>
    <property type="evidence" value="ECO:0007669"/>
    <property type="project" value="UniProtKB-KW"/>
</dbReference>